<organism evidence="1">
    <name type="scientific">Catillopecten margaritatus gill symbiont</name>
    <dbReference type="NCBI Taxonomy" id="3083288"/>
    <lineage>
        <taxon>Bacteria</taxon>
        <taxon>Pseudomonadati</taxon>
        <taxon>Pseudomonadota</taxon>
        <taxon>Gammaproteobacteria</taxon>
        <taxon>sulfur-oxidizing symbionts</taxon>
    </lineage>
</organism>
<protein>
    <submittedName>
        <fullName evidence="1">Uncharacterized protein</fullName>
    </submittedName>
</protein>
<reference evidence="1" key="1">
    <citation type="submission" date="2023-10" db="EMBL/GenBank/DDBJ databases">
        <title>The first scallop-associated chemosynthetic bacterial symbiont.</title>
        <authorList>
            <person name="Lin Y.-T."/>
            <person name="Sun J."/>
            <person name="Ip J.C.-H."/>
            <person name="He X."/>
            <person name="Gao Z.-M."/>
            <person name="Perez M."/>
            <person name="Xu T."/>
            <person name="Qian P.-Y."/>
            <person name="Qiu J.-W."/>
        </authorList>
    </citation>
    <scope>NUCLEOTIDE SEQUENCE</scope>
    <source>
        <strain evidence="1">Gill1</strain>
    </source>
</reference>
<dbReference type="EMBL" id="CP138327">
    <property type="protein sequence ID" value="WXT99372.1"/>
    <property type="molecule type" value="Genomic_DNA"/>
</dbReference>
<dbReference type="AlphaFoldDB" id="A0AAU6PED8"/>
<proteinExistence type="predicted"/>
<sequence length="77" mass="8349">MIKFLIGVIVALALIGGAIQFKATDKDWSLVVDKEVALSSVKTGAIKLYDITNALIADFRKTEKSEEVSTPVVDPKK</sequence>
<name>A0AAU6PED8_9GAMM</name>
<gene>
    <name evidence="1" type="ORF">Ctma_0069</name>
</gene>
<accession>A0AAU6PED8</accession>
<evidence type="ECO:0000313" key="1">
    <source>
        <dbReference type="EMBL" id="WXT99372.1"/>
    </source>
</evidence>